<dbReference type="GO" id="GO:0017017">
    <property type="term" value="F:MAP kinase tyrosine/serine/threonine phosphatase activity"/>
    <property type="evidence" value="ECO:0007669"/>
    <property type="project" value="TreeGrafter"/>
</dbReference>
<evidence type="ECO:0000313" key="7">
    <source>
        <dbReference type="EMBL" id="KZF22213.1"/>
    </source>
</evidence>
<dbReference type="RefSeq" id="XP_018187768.1">
    <property type="nucleotide sequence ID" value="XM_018329900.1"/>
</dbReference>
<accession>A0A165GI71</accession>
<feature type="non-terminal residue" evidence="7">
    <location>
        <position position="171"/>
    </location>
</feature>
<evidence type="ECO:0000256" key="4">
    <source>
        <dbReference type="ARBA" id="ARBA00022912"/>
    </source>
</evidence>
<gene>
    <name evidence="7" type="ORF">L228DRAFT_211560</name>
</gene>
<evidence type="ECO:0000259" key="5">
    <source>
        <dbReference type="PROSITE" id="PS50054"/>
    </source>
</evidence>
<feature type="domain" description="Tyrosine-protein phosphatase" evidence="5">
    <location>
        <begin position="32"/>
        <end position="171"/>
    </location>
</feature>
<dbReference type="AlphaFoldDB" id="A0A165GI71"/>
<dbReference type="Gene3D" id="3.90.190.10">
    <property type="entry name" value="Protein tyrosine phosphatase superfamily"/>
    <property type="match status" value="1"/>
</dbReference>
<dbReference type="InterPro" id="IPR000387">
    <property type="entry name" value="Tyr_Pase_dom"/>
</dbReference>
<dbReference type="Pfam" id="PF00782">
    <property type="entry name" value="DSPc"/>
    <property type="match status" value="1"/>
</dbReference>
<dbReference type="PROSITE" id="PS50054">
    <property type="entry name" value="TYR_PHOSPHATASE_DUAL"/>
    <property type="match status" value="1"/>
</dbReference>
<dbReference type="PROSITE" id="PS00383">
    <property type="entry name" value="TYR_PHOSPHATASE_1"/>
    <property type="match status" value="1"/>
</dbReference>
<dbReference type="InterPro" id="IPR000340">
    <property type="entry name" value="Dual-sp_phosphatase_cat-dom"/>
</dbReference>
<evidence type="ECO:0000256" key="1">
    <source>
        <dbReference type="ARBA" id="ARBA00008601"/>
    </source>
</evidence>
<dbReference type="CDD" id="cd14521">
    <property type="entry name" value="DSP_fungal_SDP1-like"/>
    <property type="match status" value="1"/>
</dbReference>
<dbReference type="InterPro" id="IPR016130">
    <property type="entry name" value="Tyr_Pase_AS"/>
</dbReference>
<dbReference type="EMBL" id="KV407459">
    <property type="protein sequence ID" value="KZF22213.1"/>
    <property type="molecule type" value="Genomic_DNA"/>
</dbReference>
<dbReference type="GO" id="GO:0005634">
    <property type="term" value="C:nucleus"/>
    <property type="evidence" value="ECO:0007669"/>
    <property type="project" value="TreeGrafter"/>
</dbReference>
<dbReference type="PROSITE" id="PS50056">
    <property type="entry name" value="TYR_PHOSPHATASE_2"/>
    <property type="match status" value="1"/>
</dbReference>
<keyword evidence="8" id="KW-1185">Reference proteome</keyword>
<name>A0A165GI71_XYLHT</name>
<dbReference type="GO" id="GO:0033550">
    <property type="term" value="F:MAP kinase tyrosine phosphatase activity"/>
    <property type="evidence" value="ECO:0007669"/>
    <property type="project" value="TreeGrafter"/>
</dbReference>
<dbReference type="SMART" id="SM00195">
    <property type="entry name" value="DSPc"/>
    <property type="match status" value="1"/>
</dbReference>
<dbReference type="GO" id="GO:0008330">
    <property type="term" value="F:protein tyrosine/threonine phosphatase activity"/>
    <property type="evidence" value="ECO:0007669"/>
    <property type="project" value="TreeGrafter"/>
</dbReference>
<evidence type="ECO:0000256" key="3">
    <source>
        <dbReference type="ARBA" id="ARBA00022801"/>
    </source>
</evidence>
<feature type="domain" description="Tyrosine specific protein phosphatases" evidence="6">
    <location>
        <begin position="97"/>
        <end position="154"/>
    </location>
</feature>
<dbReference type="InterPro" id="IPR020422">
    <property type="entry name" value="TYR_PHOSPHATASE_DUAL_dom"/>
</dbReference>
<keyword evidence="3" id="KW-0378">Hydrolase</keyword>
<dbReference type="PANTHER" id="PTHR10159">
    <property type="entry name" value="DUAL SPECIFICITY PROTEIN PHOSPHATASE"/>
    <property type="match status" value="1"/>
</dbReference>
<dbReference type="OMA" id="VKHESPW"/>
<reference evidence="7 8" key="1">
    <citation type="journal article" date="2016" name="Fungal Biol.">
        <title>The genome of Xylona heveae provides a window into fungal endophytism.</title>
        <authorList>
            <person name="Gazis R."/>
            <person name="Kuo A."/>
            <person name="Riley R."/>
            <person name="LaButti K."/>
            <person name="Lipzen A."/>
            <person name="Lin J."/>
            <person name="Amirebrahimi M."/>
            <person name="Hesse C.N."/>
            <person name="Spatafora J.W."/>
            <person name="Henrissat B."/>
            <person name="Hainaut M."/>
            <person name="Grigoriev I.V."/>
            <person name="Hibbett D.S."/>
        </authorList>
    </citation>
    <scope>NUCLEOTIDE SEQUENCE [LARGE SCALE GENOMIC DNA]</scope>
    <source>
        <strain evidence="7 8">TC161</strain>
    </source>
</reference>
<comment type="similarity">
    <text evidence="1">Belongs to the protein-tyrosine phosphatase family. Non-receptor class dual specificity subfamily.</text>
</comment>
<protein>
    <recommendedName>
        <fullName evidence="2">protein-tyrosine-phosphatase</fullName>
        <ecNumber evidence="2">3.1.3.48</ecNumber>
    </recommendedName>
</protein>
<dbReference type="GO" id="GO:0043409">
    <property type="term" value="P:negative regulation of MAPK cascade"/>
    <property type="evidence" value="ECO:0007669"/>
    <property type="project" value="TreeGrafter"/>
</dbReference>
<sequence>MRLSLRLDELQEEDIEEPLSHEAKKSPAYPCGPVCVYDPHVYLYLEPNEVEASQFDVVLNVAREVNNPFLLRKERRASEGTLDYIHVPWDHNTNIVDDMLSLVKVIDDRVAQGKRVLVHCQCGVSRSASLIVAYGLYKNPDLTVQQAYDAVKQRSRWIGPNMNLIYQLSEF</sequence>
<dbReference type="EC" id="3.1.3.48" evidence="2"/>
<dbReference type="GO" id="GO:0005829">
    <property type="term" value="C:cytosol"/>
    <property type="evidence" value="ECO:0007669"/>
    <property type="project" value="TreeGrafter"/>
</dbReference>
<evidence type="ECO:0000313" key="8">
    <source>
        <dbReference type="Proteomes" id="UP000076632"/>
    </source>
</evidence>
<dbReference type="OrthoDB" id="426001at2759"/>
<dbReference type="InParanoid" id="A0A165GI71"/>
<dbReference type="PANTHER" id="PTHR10159:SF519">
    <property type="entry name" value="DUAL SPECIFICITY PROTEIN PHOSPHATASE MPK3"/>
    <property type="match status" value="1"/>
</dbReference>
<dbReference type="FunCoup" id="A0A165GI71">
    <property type="interactions" value="463"/>
</dbReference>
<keyword evidence="4" id="KW-0904">Protein phosphatase</keyword>
<dbReference type="STRING" id="1328760.A0A165GI71"/>
<evidence type="ECO:0000256" key="2">
    <source>
        <dbReference type="ARBA" id="ARBA00013064"/>
    </source>
</evidence>
<dbReference type="GeneID" id="28895037"/>
<proteinExistence type="inferred from homology"/>
<organism evidence="7 8">
    <name type="scientific">Xylona heveae (strain CBS 132557 / TC161)</name>
    <dbReference type="NCBI Taxonomy" id="1328760"/>
    <lineage>
        <taxon>Eukaryota</taxon>
        <taxon>Fungi</taxon>
        <taxon>Dikarya</taxon>
        <taxon>Ascomycota</taxon>
        <taxon>Pezizomycotina</taxon>
        <taxon>Xylonomycetes</taxon>
        <taxon>Xylonales</taxon>
        <taxon>Xylonaceae</taxon>
        <taxon>Xylona</taxon>
    </lineage>
</organism>
<dbReference type="InterPro" id="IPR029021">
    <property type="entry name" value="Prot-tyrosine_phosphatase-like"/>
</dbReference>
<dbReference type="SUPFAM" id="SSF52799">
    <property type="entry name" value="(Phosphotyrosine protein) phosphatases II"/>
    <property type="match status" value="1"/>
</dbReference>
<evidence type="ECO:0000259" key="6">
    <source>
        <dbReference type="PROSITE" id="PS50056"/>
    </source>
</evidence>
<dbReference type="Proteomes" id="UP000076632">
    <property type="component" value="Unassembled WGS sequence"/>
</dbReference>